<evidence type="ECO:0000313" key="15">
    <source>
        <dbReference type="EMBL" id="RXH96726.1"/>
    </source>
</evidence>
<dbReference type="Pfam" id="PF04784">
    <property type="entry name" value="DUF547"/>
    <property type="match status" value="1"/>
</dbReference>
<dbReference type="Pfam" id="PF14389">
    <property type="entry name" value="Lzipper-MIP1"/>
    <property type="match status" value="1"/>
</dbReference>
<dbReference type="InterPro" id="IPR022775">
    <property type="entry name" value="AP_mu_sigma_su"/>
</dbReference>
<name>A0A498JNW7_MALDO</name>
<dbReference type="InterPro" id="IPR025757">
    <property type="entry name" value="MIP1_Leuzipper"/>
</dbReference>
<evidence type="ECO:0000256" key="9">
    <source>
        <dbReference type="ARBA" id="ARBA00058887"/>
    </source>
</evidence>
<feature type="domain" description="DUF547" evidence="13">
    <location>
        <begin position="290"/>
        <end position="421"/>
    </location>
</feature>
<evidence type="ECO:0000259" key="12">
    <source>
        <dbReference type="Pfam" id="PF01217"/>
    </source>
</evidence>
<comment type="subcellular location">
    <subcellularLocation>
        <location evidence="1">Cytoplasmic vesicle</location>
        <location evidence="1">Clathrin-coated vesicle membrane</location>
        <topology evidence="1">Peripheral membrane protein</topology>
        <orientation evidence="1">Cytoplasmic side</orientation>
    </subcellularLocation>
    <subcellularLocation>
        <location evidence="2">Golgi apparatus</location>
    </subcellularLocation>
</comment>
<comment type="similarity">
    <text evidence="3">Belongs to the adaptor complexes small subunit family.</text>
</comment>
<feature type="domain" description="AP complex mu/sigma subunit" evidence="12">
    <location>
        <begin position="537"/>
        <end position="662"/>
    </location>
</feature>
<dbReference type="GO" id="GO:0006886">
    <property type="term" value="P:intracellular protein transport"/>
    <property type="evidence" value="ECO:0007669"/>
    <property type="project" value="InterPro"/>
</dbReference>
<dbReference type="CDD" id="cd14831">
    <property type="entry name" value="AP1_sigma"/>
    <property type="match status" value="1"/>
</dbReference>
<dbReference type="InterPro" id="IPR044733">
    <property type="entry name" value="AP1_sigma"/>
</dbReference>
<dbReference type="PROSITE" id="PS00989">
    <property type="entry name" value="CLAT_ADAPTOR_S"/>
    <property type="match status" value="1"/>
</dbReference>
<dbReference type="GO" id="GO:0035615">
    <property type="term" value="F:clathrin adaptor activity"/>
    <property type="evidence" value="ECO:0007669"/>
    <property type="project" value="InterPro"/>
</dbReference>
<comment type="subunit">
    <text evidence="10">Adaptor protein complex 1 (AP-1) is a heterotetramer composed of two large adaptins (gamma-type subunit and beta-type subunit), a medium adaptin (mu-type subunit) and a small adaptin (sigma-type subunit).</text>
</comment>
<dbReference type="PANTHER" id="PTHR23054">
    <property type="entry name" value="TERNARY COMPLEX FACTOR MIP1, LEUCINE-ZIPPER-RELATED"/>
    <property type="match status" value="1"/>
</dbReference>
<dbReference type="SUPFAM" id="SSF64356">
    <property type="entry name" value="SNARE-like"/>
    <property type="match status" value="1"/>
</dbReference>
<evidence type="ECO:0000256" key="7">
    <source>
        <dbReference type="ARBA" id="ARBA00023136"/>
    </source>
</evidence>
<dbReference type="FunFam" id="3.30.450.60:FF:000007">
    <property type="entry name" value="AP complex subunit sigma"/>
    <property type="match status" value="1"/>
</dbReference>
<dbReference type="Proteomes" id="UP000290289">
    <property type="component" value="Chromosome 6"/>
</dbReference>
<evidence type="ECO:0000256" key="10">
    <source>
        <dbReference type="ARBA" id="ARBA00066271"/>
    </source>
</evidence>
<evidence type="ECO:0000256" key="1">
    <source>
        <dbReference type="ARBA" id="ARBA00004145"/>
    </source>
</evidence>
<feature type="domain" description="Ternary complex factor MIP1 leucine-zipper" evidence="14">
    <location>
        <begin position="39"/>
        <end position="90"/>
    </location>
</feature>
<comment type="function">
    <text evidence="9">Subunit of clathrin-associated adaptor protein complex 1 that plays a role in protein sorting at the trans-Golgi network and early endosomes (TGN/EE). The AP complexes mediate the recruitment of clathrin to membranes and the recognition of sorting signals within the cytosolic tails of transmembrane cargo molecules.</text>
</comment>
<comment type="caution">
    <text evidence="15">The sequence shown here is derived from an EMBL/GenBank/DDBJ whole genome shotgun (WGS) entry which is preliminary data.</text>
</comment>
<proteinExistence type="inferred from homology"/>
<evidence type="ECO:0000259" key="13">
    <source>
        <dbReference type="Pfam" id="PF04784"/>
    </source>
</evidence>
<keyword evidence="16" id="KW-1185">Reference proteome</keyword>
<evidence type="ECO:0000256" key="11">
    <source>
        <dbReference type="ARBA" id="ARBA00082295"/>
    </source>
</evidence>
<dbReference type="EMBL" id="RDQH01000332">
    <property type="protein sequence ID" value="RXH96726.1"/>
    <property type="molecule type" value="Genomic_DNA"/>
</dbReference>
<keyword evidence="6" id="KW-0333">Golgi apparatus</keyword>
<keyword evidence="7" id="KW-0472">Membrane</keyword>
<dbReference type="PANTHER" id="PTHR23054:SF15">
    <property type="entry name" value="OS08G0515700 PROTEIN"/>
    <property type="match status" value="1"/>
</dbReference>
<keyword evidence="4" id="KW-0813">Transport</keyword>
<dbReference type="Gene3D" id="3.30.450.60">
    <property type="match status" value="1"/>
</dbReference>
<organism evidence="15 16">
    <name type="scientific">Malus domestica</name>
    <name type="common">Apple</name>
    <name type="synonym">Pyrus malus</name>
    <dbReference type="NCBI Taxonomy" id="3750"/>
    <lineage>
        <taxon>Eukaryota</taxon>
        <taxon>Viridiplantae</taxon>
        <taxon>Streptophyta</taxon>
        <taxon>Embryophyta</taxon>
        <taxon>Tracheophyta</taxon>
        <taxon>Spermatophyta</taxon>
        <taxon>Magnoliopsida</taxon>
        <taxon>eudicotyledons</taxon>
        <taxon>Gunneridae</taxon>
        <taxon>Pentapetalae</taxon>
        <taxon>rosids</taxon>
        <taxon>fabids</taxon>
        <taxon>Rosales</taxon>
        <taxon>Rosaceae</taxon>
        <taxon>Amygdaloideae</taxon>
        <taxon>Maleae</taxon>
        <taxon>Malus</taxon>
    </lineage>
</organism>
<keyword evidence="8" id="KW-0968">Cytoplasmic vesicle</keyword>
<evidence type="ECO:0000313" key="16">
    <source>
        <dbReference type="Proteomes" id="UP000290289"/>
    </source>
</evidence>
<evidence type="ECO:0000256" key="3">
    <source>
        <dbReference type="ARBA" id="ARBA00006972"/>
    </source>
</evidence>
<keyword evidence="5" id="KW-0653">Protein transport</keyword>
<evidence type="ECO:0000256" key="2">
    <source>
        <dbReference type="ARBA" id="ARBA00004555"/>
    </source>
</evidence>
<dbReference type="GO" id="GO:0030121">
    <property type="term" value="C:AP-1 adaptor complex"/>
    <property type="evidence" value="ECO:0007669"/>
    <property type="project" value="InterPro"/>
</dbReference>
<evidence type="ECO:0000256" key="5">
    <source>
        <dbReference type="ARBA" id="ARBA00022927"/>
    </source>
</evidence>
<protein>
    <recommendedName>
        <fullName evidence="11">Adaptor AP-1 19 kDa protein</fullName>
    </recommendedName>
</protein>
<dbReference type="InterPro" id="IPR000804">
    <property type="entry name" value="Clathrin_sm-chain_CS"/>
</dbReference>
<reference evidence="15 16" key="1">
    <citation type="submission" date="2018-10" db="EMBL/GenBank/DDBJ databases">
        <title>A high-quality apple genome assembly.</title>
        <authorList>
            <person name="Hu J."/>
        </authorList>
    </citation>
    <scope>NUCLEOTIDE SEQUENCE [LARGE SCALE GENOMIC DNA]</scope>
    <source>
        <strain evidence="16">cv. HFTH1</strain>
        <tissue evidence="15">Young leaf</tissue>
    </source>
</reference>
<accession>A0A498JNW7</accession>
<evidence type="ECO:0000259" key="14">
    <source>
        <dbReference type="Pfam" id="PF14389"/>
    </source>
</evidence>
<evidence type="ECO:0000256" key="4">
    <source>
        <dbReference type="ARBA" id="ARBA00022448"/>
    </source>
</evidence>
<sequence>MKSATSDEIDGLLSLFNPVTAQLDRISLDRASLCWDSDKALGSSSVNSFASLATPTPKSCTELKEEIDILELEIMHLERHLLSLYRTAFQGCSLPGTPESHLQFKTGRSKLELQMHRDELTYHDQTSPAYLQASSDNRSSATGIKVPSEKDRKIANSCHRSLADHLGDSLNDSTLNTPDRLSEDIVRCIASIYCKLANPQNYARLSASPTSSLSSSSIFSSKNPCDSWSPHCNKEATMHPQGLKEKSGPCATMTEVSKICLDEDSFNCAVMMLQNFRSLVQSLEKVDFLKMKREQKLVFWINIHNALVMHAYLAYGTHNRAKSSSILNAAYNIGGHSINAYIIQTSILGIQAHRSAPWRQTLFHSGKKLKTGSIRHVYALEYPEPLVHFALCSGAYTDPAVRAYTAKSVFQDLKLAQTDFIQAGVSCKETKVFLPKILDYYAKDMSLGTVGLLEEINDCLSDIQKKAIRSCMQGKLDNYIHWLPQSSTFRNVPSPTLERMSPSSDGCELGRREGVVVPPVDLKEVNWNGGIFRSQAIHFVILVSRQGKVRLTKWFSTYPQKERSKVMRELSGIILNRGPKLCNFVEWRGFKVVYKRYASLYFCMCVDEDDNELEILEIIHHYVEILDRYFGSAYFILDELLLAGELQESSKRTVGRMIATHDRFVEAAKEEASSIGTLIAQVRILVTELGSKQLCFVELRTLMVATDWADARAMGELAIAGHVSASA</sequence>
<gene>
    <name evidence="15" type="ORF">DVH24_009568</name>
</gene>
<dbReference type="Pfam" id="PF01217">
    <property type="entry name" value="Clat_adaptor_s"/>
    <property type="match status" value="1"/>
</dbReference>
<dbReference type="STRING" id="3750.A0A498JNW7"/>
<evidence type="ECO:0000256" key="8">
    <source>
        <dbReference type="ARBA" id="ARBA00023329"/>
    </source>
</evidence>
<dbReference type="InterPro" id="IPR006869">
    <property type="entry name" value="DUF547"/>
</dbReference>
<dbReference type="InterPro" id="IPR011012">
    <property type="entry name" value="Longin-like_dom_sf"/>
</dbReference>
<dbReference type="GO" id="GO:0005829">
    <property type="term" value="C:cytosol"/>
    <property type="evidence" value="ECO:0007669"/>
    <property type="project" value="GOC"/>
</dbReference>
<dbReference type="AlphaFoldDB" id="A0A498JNW7"/>
<evidence type="ECO:0000256" key="6">
    <source>
        <dbReference type="ARBA" id="ARBA00023034"/>
    </source>
</evidence>
<dbReference type="GO" id="GO:0016482">
    <property type="term" value="P:cytosolic transport"/>
    <property type="evidence" value="ECO:0007669"/>
    <property type="project" value="UniProtKB-ARBA"/>
</dbReference>